<protein>
    <submittedName>
        <fullName evidence="3">Uncharacterized protein</fullName>
    </submittedName>
</protein>
<feature type="region of interest" description="Disordered" evidence="2">
    <location>
        <begin position="1039"/>
        <end position="1061"/>
    </location>
</feature>
<feature type="compositionally biased region" description="Gly residues" evidence="2">
    <location>
        <begin position="346"/>
        <end position="356"/>
    </location>
</feature>
<feature type="region of interest" description="Disordered" evidence="2">
    <location>
        <begin position="341"/>
        <end position="361"/>
    </location>
</feature>
<feature type="region of interest" description="Disordered" evidence="2">
    <location>
        <begin position="1326"/>
        <end position="1359"/>
    </location>
</feature>
<feature type="compositionally biased region" description="Pro residues" evidence="2">
    <location>
        <begin position="1039"/>
        <end position="1048"/>
    </location>
</feature>
<dbReference type="Proteomes" id="UP000650467">
    <property type="component" value="Unassembled WGS sequence"/>
</dbReference>
<reference evidence="3" key="1">
    <citation type="journal article" date="2020" name="bioRxiv">
        <title>Comparative genomics of Chlamydomonas.</title>
        <authorList>
            <person name="Craig R.J."/>
            <person name="Hasan A.R."/>
            <person name="Ness R.W."/>
            <person name="Keightley P.D."/>
        </authorList>
    </citation>
    <scope>NUCLEOTIDE SEQUENCE</scope>
    <source>
        <strain evidence="3">SAG 7.73</strain>
    </source>
</reference>
<dbReference type="SUPFAM" id="SSF49785">
    <property type="entry name" value="Galactose-binding domain-like"/>
    <property type="match status" value="1"/>
</dbReference>
<feature type="region of interest" description="Disordered" evidence="2">
    <location>
        <begin position="1000"/>
        <end position="1022"/>
    </location>
</feature>
<evidence type="ECO:0000313" key="3">
    <source>
        <dbReference type="EMBL" id="KAG2431167.1"/>
    </source>
</evidence>
<feature type="compositionally biased region" description="Pro residues" evidence="2">
    <location>
        <begin position="307"/>
        <end position="317"/>
    </location>
</feature>
<comment type="caution">
    <text evidence="3">The sequence shown here is derived from an EMBL/GenBank/DDBJ whole genome shotgun (WGS) entry which is preliminary data.</text>
</comment>
<gene>
    <name evidence="3" type="ORF">HXX76_009696</name>
</gene>
<proteinExistence type="predicted"/>
<sequence length="1457" mass="150806">MRNGTIYIDRLEPRSYVPGLAQGANATAGAWGPYAPAGAMGYLWARTNVSGGSSSSSGDGSSSWYPVCFRGDEPGLQVAYVMFAAVACETAGYTLGYRLPPSYASYGMAAAAWQGRQQGAGQEGQEQQQQQPQLFVSNVGCIISSGPEGTSTECEAELGPECVGAPAVLSCIPNATASGSILDLDLVVDWQAPQAAAATAGGGGGTAPTYAGDNVLYGENYERYIWPAGSTPYATAYHVCVKKFAVVDPPVALRFELAVRRAGAVVLSQSITWSYWSYADGSPQELLISQFEAWGGGGGGGDGSEPTSPPSPPPPGPGSGGACGPGSRGYLGSYNYTGSSGSNSSSGGGAGSGAGGAPPPPELEIVVAWSAVDTPRMPIQIATGGTVLPPAAAAVGTNVTVRSLMPRSYVEATRAWPLYRPAGALGFMWGSAGDPATLPDYYLPICTPRGEPVEDFFAAMACWNDPAKPEGYVLGYGLPPWYLPHTPSLTGVLGPQPPRFLTQLRCGSSAGSCTAIVSDTCEDFALLSCIPKSSDYLVLLDLDLLVDWAPPPSAAAALLGTAPTFLGDNVATGLDYERYVWPADLSSDPRSRPYRTEYYVCVDNFRVVDPPGPVRIDLAIRSGGVVVLEKSVVWDSGALSGGGFFASFGDPPANPPAPGRGAACNASTRGFLAAFHYTGRTAAGSYSTTRTAGSRDALPPELEIVVGWSWAGGSNGTGSTIPTGTAVVSNFVLPWQYQYPNRNWAYYRNPGSLAFTLATVRGSGLRYPVCAGSDVKQVTLLAALTCAAAGYVFGYALPAWYVPRPHLDTSSLGYSAPRFVTGLSCNTTLPALLLAAGQPPPPYECSGTLSDTCESGYALVSCVPNSTVSTNAIFDLDAVVDWPPPKPGVAGSGPVLCADNVAITANYERYLWRAGSTPYATEYAVCVDNARAVLPGGPMRVDLTVRSRGVTVLQRAVTFPNTSEVGGRLLDVLPAAGQGLACNSSSRGYLGSYNYTGRSGSNSGSGGGAGSGAGGAAPDSHDAAPPELEIVVAWAWAGGPPPPSPSPAGGPQQPNGAQQNLARGAAAYSSSYLSWWCLGGCRAAYAIDGDTATDKQMLHTAAADFDAWLALDLGAPSIISAVRIWHRAGYLDRTQLSELRIGNASVLAAAAGDAAAKLLQRNTLVWKQAARLTDNVTELVFQPPVVGRWVTFQNLVPSPRMDDEHVLQVRELEVFGLRLPATPARLYQDAHTGCISQALLSSGPSPASLLAIYRNNTAATPDLCAQAARRLGARYYAVQGGDCWRVSGLGAVSGGFGASALNGTSLVNGTSLTIITHDTDLSISGGVLVDRTPGGSRPDPTDQLAPTCDAPCPGEAKQTCGGDRAVDMYEIALPAASPPPAPRATAPPPPGSADTRECCACPTPWPPSPSLPPPRSERTGNPAPRKLPTSAPRSSHRPPPRGRVVQGKRPTSAGAAP</sequence>
<feature type="region of interest" description="Disordered" evidence="2">
    <location>
        <begin position="1374"/>
        <end position="1457"/>
    </location>
</feature>
<feature type="compositionally biased region" description="Gly residues" evidence="2">
    <location>
        <begin position="294"/>
        <end position="303"/>
    </location>
</feature>
<dbReference type="OrthoDB" id="550804at2759"/>
<dbReference type="Pfam" id="PF22633">
    <property type="entry name" value="F5_F8_type_C_2"/>
    <property type="match status" value="1"/>
</dbReference>
<feature type="compositionally biased region" description="Pro residues" evidence="2">
    <location>
        <begin position="1376"/>
        <end position="1391"/>
    </location>
</feature>
<dbReference type="InterPro" id="IPR008979">
    <property type="entry name" value="Galactose-bd-like_sf"/>
</dbReference>
<dbReference type="Gene3D" id="2.60.120.260">
    <property type="entry name" value="Galactose-binding domain-like"/>
    <property type="match status" value="1"/>
</dbReference>
<organism evidence="3 4">
    <name type="scientific">Chlamydomonas incerta</name>
    <dbReference type="NCBI Taxonomy" id="51695"/>
    <lineage>
        <taxon>Eukaryota</taxon>
        <taxon>Viridiplantae</taxon>
        <taxon>Chlorophyta</taxon>
        <taxon>core chlorophytes</taxon>
        <taxon>Chlorophyceae</taxon>
        <taxon>CS clade</taxon>
        <taxon>Chlamydomonadales</taxon>
        <taxon>Chlamydomonadaceae</taxon>
        <taxon>Chlamydomonas</taxon>
    </lineage>
</organism>
<keyword evidence="4" id="KW-1185">Reference proteome</keyword>
<feature type="region of interest" description="Disordered" evidence="2">
    <location>
        <begin position="292"/>
        <end position="324"/>
    </location>
</feature>
<feature type="compositionally biased region" description="Low complexity" evidence="2">
    <location>
        <begin position="1049"/>
        <end position="1061"/>
    </location>
</feature>
<evidence type="ECO:0000313" key="4">
    <source>
        <dbReference type="Proteomes" id="UP000650467"/>
    </source>
</evidence>
<feature type="compositionally biased region" description="Pro residues" evidence="2">
    <location>
        <begin position="1403"/>
        <end position="1414"/>
    </location>
</feature>
<keyword evidence="1" id="KW-0945">Host-virus interaction</keyword>
<feature type="compositionally biased region" description="Gly residues" evidence="2">
    <location>
        <begin position="1003"/>
        <end position="1015"/>
    </location>
</feature>
<name>A0A835SPY3_CHLIN</name>
<evidence type="ECO:0000256" key="1">
    <source>
        <dbReference type="ARBA" id="ARBA00022581"/>
    </source>
</evidence>
<dbReference type="PANTHER" id="PTHR13037:SF24">
    <property type="entry name" value="POLYCOMB PROTEIN PCL-RELATED"/>
    <property type="match status" value="1"/>
</dbReference>
<accession>A0A835SPY3</accession>
<dbReference type="PANTHER" id="PTHR13037">
    <property type="entry name" value="FORMIN"/>
    <property type="match status" value="1"/>
</dbReference>
<evidence type="ECO:0000256" key="2">
    <source>
        <dbReference type="SAM" id="MobiDB-lite"/>
    </source>
</evidence>
<dbReference type="EMBL" id="JAEHOC010000025">
    <property type="protein sequence ID" value="KAG2431167.1"/>
    <property type="molecule type" value="Genomic_DNA"/>
</dbReference>